<dbReference type="Gene3D" id="3.40.50.300">
    <property type="entry name" value="P-loop containing nucleotide triphosphate hydrolases"/>
    <property type="match status" value="2"/>
</dbReference>
<accession>A0A6L7G5Q7</accession>
<dbReference type="RefSeq" id="WP_160894811.1">
    <property type="nucleotide sequence ID" value="NZ_WUMU01000014.1"/>
</dbReference>
<protein>
    <submittedName>
        <fullName evidence="7">AAA family ATPase</fullName>
    </submittedName>
</protein>
<proteinExistence type="predicted"/>
<dbReference type="PANTHER" id="PTHR43788:SF8">
    <property type="entry name" value="DNA-BINDING PROTEIN SMUBP-2"/>
    <property type="match status" value="1"/>
</dbReference>
<sequence length="1041" mass="109417">MQLHHGAILLSAEDLQRFSGCPHATARDLAALSGVAQPGVAPSGLSQSGEVGAAPDPSATRAALRAGQAEVSQPVFLGGGWIARTDLARRHAEPSELGAFSYRLELRSEATPEAVIDLVLAAERLAALQGGTPGTATLVLPDRPPEPLRLSEVRHYVRDACARLEAFVADPAPTRPEPCAACAACCWAGACAADWRTQDSLHGVGGIARRQVVALEAAGISTLAALADSSGPVAGMAPDALQRLRQQAQLQVAGRSGTPQIALRPERPGRGLAALPAPAPGDLAYACAGAGAPVHALRDAGGVTLLHDPDPALGLARLADRLRGALEGAPEARIYHHGPAPVQALRRLVASLGTAEALLDRLLREQRFVDLEAVARAGLMTSEPGSALEALPLFRADLPGAVPRTMDPGIPDALAEALVQDCDRILGLRDWLVSVRPEGAWPPAQPAAQAREAEEEAETAALRQMLEAADLPADLRALLFDLGQFHTREAKPAWWAIFDSFARDGAALIEDLDALGGLVALGPAEPVKRSVRRHYRYPAQESRMRPGSGASLPQAEGMASVTIEALDRWRREVTLKVGAARAGLLADRLDLHPDRPVNAGVLASALRDVIADRCGPGHYRAVADLLERRAPRLSGTAALLEGTDPVQAIAGAVARMQETVLPIQGPPGTGKTHVSARAILGLVRGGARVGIASNSHEAIRNLLNGVAAALAEAPLPVPPTLVHKLGAGPDGYAPDSPVQRTTDNARAAAGGDIVGGTAYFFARDENIQAFDWLFVDEAGQVGLANMAAMGRAARNLVLVGDPRQLPQVIQGAHPPPADLSCLDWLLGAETTFPPDRGIFLSETRRMHPQITDYISDQVYGGRLDSHPDTALQGLSHPGFPASGAYWVPVSHAGNAQTAPEEVTAIRACCAALLAGQWQGKTGPARPLRPEDIIVVAPYNAQVNGLREALPEAIRVGTVDRFQGQEAPVCLVSMTASSAEETARGLEFLVSRNRINVAVSRAKGLALVFGAPRLRAARCETLEQMRLVNTLCALPPWQGPSF</sequence>
<evidence type="ECO:0000313" key="7">
    <source>
        <dbReference type="EMBL" id="MXN18680.1"/>
    </source>
</evidence>
<feature type="domain" description="DNA2/NAM7 helicase-like C-terminal" evidence="6">
    <location>
        <begin position="837"/>
        <end position="1010"/>
    </location>
</feature>
<evidence type="ECO:0000256" key="4">
    <source>
        <dbReference type="ARBA" id="ARBA00022840"/>
    </source>
</evidence>
<dbReference type="CDD" id="cd17934">
    <property type="entry name" value="DEXXQc_Upf1-like"/>
    <property type="match status" value="1"/>
</dbReference>
<feature type="region of interest" description="Disordered" evidence="5">
    <location>
        <begin position="41"/>
        <end position="63"/>
    </location>
</feature>
<dbReference type="GO" id="GO:0005524">
    <property type="term" value="F:ATP binding"/>
    <property type="evidence" value="ECO:0007669"/>
    <property type="project" value="UniProtKB-KW"/>
</dbReference>
<comment type="caution">
    <text evidence="7">The sequence shown here is derived from an EMBL/GenBank/DDBJ whole genome shotgun (WGS) entry which is preliminary data.</text>
</comment>
<dbReference type="GO" id="GO:0043139">
    <property type="term" value="F:5'-3' DNA helicase activity"/>
    <property type="evidence" value="ECO:0007669"/>
    <property type="project" value="TreeGrafter"/>
</dbReference>
<dbReference type="SUPFAM" id="SSF52540">
    <property type="entry name" value="P-loop containing nucleoside triphosphate hydrolases"/>
    <property type="match status" value="1"/>
</dbReference>
<dbReference type="Proteomes" id="UP000477911">
    <property type="component" value="Unassembled WGS sequence"/>
</dbReference>
<dbReference type="InterPro" id="IPR047187">
    <property type="entry name" value="SF1_C_Upf1"/>
</dbReference>
<keyword evidence="3" id="KW-0347">Helicase</keyword>
<name>A0A6L7G5Q7_9RHOB</name>
<dbReference type="InterPro" id="IPR027417">
    <property type="entry name" value="P-loop_NTPase"/>
</dbReference>
<dbReference type="InterPro" id="IPR041679">
    <property type="entry name" value="DNA2/NAM7-like_C"/>
</dbReference>
<keyword evidence="4" id="KW-0067">ATP-binding</keyword>
<evidence type="ECO:0000259" key="6">
    <source>
        <dbReference type="Pfam" id="PF13087"/>
    </source>
</evidence>
<dbReference type="EMBL" id="WUMU01000014">
    <property type="protein sequence ID" value="MXN18680.1"/>
    <property type="molecule type" value="Genomic_DNA"/>
</dbReference>
<dbReference type="InterPro" id="IPR050534">
    <property type="entry name" value="Coronavir_polyprotein_1ab"/>
</dbReference>
<keyword evidence="2" id="KW-0378">Hydrolase</keyword>
<dbReference type="GO" id="GO:0016787">
    <property type="term" value="F:hydrolase activity"/>
    <property type="evidence" value="ECO:0007669"/>
    <property type="project" value="UniProtKB-KW"/>
</dbReference>
<evidence type="ECO:0000313" key="8">
    <source>
        <dbReference type="Proteomes" id="UP000477911"/>
    </source>
</evidence>
<dbReference type="Pfam" id="PF13087">
    <property type="entry name" value="AAA_12"/>
    <property type="match status" value="1"/>
</dbReference>
<evidence type="ECO:0000256" key="3">
    <source>
        <dbReference type="ARBA" id="ARBA00022806"/>
    </source>
</evidence>
<gene>
    <name evidence="7" type="ORF">GR170_12595</name>
</gene>
<dbReference type="PANTHER" id="PTHR43788">
    <property type="entry name" value="DNA2/NAM7 HELICASE FAMILY MEMBER"/>
    <property type="match status" value="1"/>
</dbReference>
<evidence type="ECO:0000256" key="1">
    <source>
        <dbReference type="ARBA" id="ARBA00022741"/>
    </source>
</evidence>
<organism evidence="7 8">
    <name type="scientific">Pseudooceanicola albus</name>
    <dbReference type="NCBI Taxonomy" id="2692189"/>
    <lineage>
        <taxon>Bacteria</taxon>
        <taxon>Pseudomonadati</taxon>
        <taxon>Pseudomonadota</taxon>
        <taxon>Alphaproteobacteria</taxon>
        <taxon>Rhodobacterales</taxon>
        <taxon>Paracoccaceae</taxon>
        <taxon>Pseudooceanicola</taxon>
    </lineage>
</organism>
<dbReference type="CDD" id="cd18808">
    <property type="entry name" value="SF1_C_Upf1"/>
    <property type="match status" value="1"/>
</dbReference>
<reference evidence="7 8" key="1">
    <citation type="submission" date="2019-12" db="EMBL/GenBank/DDBJ databases">
        <authorList>
            <person name="Li M."/>
        </authorList>
    </citation>
    <scope>NUCLEOTIDE SEQUENCE [LARGE SCALE GENOMIC DNA]</scope>
    <source>
        <strain evidence="7 8">GBMRC 2024</strain>
    </source>
</reference>
<evidence type="ECO:0000256" key="5">
    <source>
        <dbReference type="SAM" id="MobiDB-lite"/>
    </source>
</evidence>
<keyword evidence="1" id="KW-0547">Nucleotide-binding</keyword>
<evidence type="ECO:0000256" key="2">
    <source>
        <dbReference type="ARBA" id="ARBA00022801"/>
    </source>
</evidence>
<keyword evidence="8" id="KW-1185">Reference proteome</keyword>
<dbReference type="AlphaFoldDB" id="A0A6L7G5Q7"/>
<dbReference type="Pfam" id="PF13604">
    <property type="entry name" value="AAA_30"/>
    <property type="match status" value="1"/>
</dbReference>